<organism evidence="7">
    <name type="scientific">Riptortus pedestris</name>
    <name type="common">Bean bug</name>
    <dbReference type="NCBI Taxonomy" id="329032"/>
    <lineage>
        <taxon>Eukaryota</taxon>
        <taxon>Metazoa</taxon>
        <taxon>Ecdysozoa</taxon>
        <taxon>Arthropoda</taxon>
        <taxon>Hexapoda</taxon>
        <taxon>Insecta</taxon>
        <taxon>Pterygota</taxon>
        <taxon>Neoptera</taxon>
        <taxon>Paraneoptera</taxon>
        <taxon>Hemiptera</taxon>
        <taxon>Heteroptera</taxon>
        <taxon>Panheteroptera</taxon>
        <taxon>Pentatomomorpha</taxon>
        <taxon>Coreoidea</taxon>
        <taxon>Alydidae</taxon>
        <taxon>Riptortus</taxon>
    </lineage>
</organism>
<evidence type="ECO:0000256" key="4">
    <source>
        <dbReference type="ARBA" id="ARBA00023136"/>
    </source>
</evidence>
<dbReference type="GO" id="GO:0070072">
    <property type="term" value="P:vacuolar proton-transporting V-type ATPase complex assembly"/>
    <property type="evidence" value="ECO:0007669"/>
    <property type="project" value="InterPro"/>
</dbReference>
<proteinExistence type="evidence at transcript level"/>
<evidence type="ECO:0000256" key="5">
    <source>
        <dbReference type="ARBA" id="ARBA00023329"/>
    </source>
</evidence>
<reference evidence="7" key="1">
    <citation type="journal article" date="2013" name="PLoS ONE">
        <title>Gene expression in gut symbiotic organ of stinkbug affected by extracellular bacterial symbiont.</title>
        <authorList>
            <person name="Futahashi R."/>
            <person name="Tanaka K."/>
            <person name="Tanahashi M."/>
            <person name="Nikoh N."/>
            <person name="Kikuchi Y."/>
            <person name="Lee B.L."/>
            <person name="Fukatsu T."/>
        </authorList>
    </citation>
    <scope>NUCLEOTIDE SEQUENCE</scope>
    <source>
        <tissue evidence="7">Midgut</tissue>
    </source>
</reference>
<feature type="transmembrane region" description="Helical" evidence="6">
    <location>
        <begin position="46"/>
        <end position="64"/>
    </location>
</feature>
<evidence type="ECO:0000256" key="3">
    <source>
        <dbReference type="ARBA" id="ARBA00022989"/>
    </source>
</evidence>
<dbReference type="GO" id="GO:0031410">
    <property type="term" value="C:cytoplasmic vesicle"/>
    <property type="evidence" value="ECO:0007669"/>
    <property type="project" value="UniProtKB-KW"/>
</dbReference>
<accession>R4WE57</accession>
<evidence type="ECO:0000256" key="1">
    <source>
        <dbReference type="ARBA" id="ARBA00022692"/>
    </source>
</evidence>
<dbReference type="InterPro" id="IPR019013">
    <property type="entry name" value="Vma21"/>
</dbReference>
<evidence type="ECO:0000256" key="6">
    <source>
        <dbReference type="SAM" id="Phobius"/>
    </source>
</evidence>
<keyword evidence="1 6" id="KW-0812">Transmembrane</keyword>
<keyword evidence="3 6" id="KW-1133">Transmembrane helix</keyword>
<dbReference type="PANTHER" id="PTHR31792">
    <property type="entry name" value="VACUOLAR ATPASE ASSEMBLY INTEGRAL MEMBRANE PROTEIN VMA21"/>
    <property type="match status" value="1"/>
</dbReference>
<feature type="transmembrane region" description="Helical" evidence="6">
    <location>
        <begin position="7"/>
        <end position="26"/>
    </location>
</feature>
<keyword evidence="2" id="KW-0256">Endoplasmic reticulum</keyword>
<name>R4WE57_RIPPE</name>
<keyword evidence="4 6" id="KW-0472">Membrane</keyword>
<dbReference type="GO" id="GO:0005789">
    <property type="term" value="C:endoplasmic reticulum membrane"/>
    <property type="evidence" value="ECO:0007669"/>
    <property type="project" value="TreeGrafter"/>
</dbReference>
<keyword evidence="5" id="KW-0968">Cytoplasmic vesicle</keyword>
<evidence type="ECO:0000313" key="7">
    <source>
        <dbReference type="EMBL" id="BAN21339.1"/>
    </source>
</evidence>
<evidence type="ECO:0000256" key="2">
    <source>
        <dbReference type="ARBA" id="ARBA00022824"/>
    </source>
</evidence>
<dbReference type="Pfam" id="PF09446">
    <property type="entry name" value="VMA21"/>
    <property type="match status" value="1"/>
</dbReference>
<sequence>MASTSTVISYLFMYSIAMFTLPFAAFFGTRRFLTEYLDVKDFKETIFSVLAAVIVVHIVIALYVRHAVAEMRADNEFAPSQLDHSKSD</sequence>
<dbReference type="AlphaFoldDB" id="R4WE57"/>
<dbReference type="EMBL" id="AK418124">
    <property type="protein sequence ID" value="BAN21339.1"/>
    <property type="molecule type" value="mRNA"/>
</dbReference>
<dbReference type="PANTHER" id="PTHR31792:SF3">
    <property type="entry name" value="VACUOLAR ATPASE ASSEMBLY INTEGRAL MEMBRANE PROTEIN VMA21"/>
    <property type="match status" value="1"/>
</dbReference>
<protein>
    <submittedName>
        <fullName evidence="7">Unkown protein</fullName>
    </submittedName>
</protein>